<reference evidence="2" key="1">
    <citation type="submission" date="2013-06" db="EMBL/GenBank/DDBJ databases">
        <authorList>
            <person name="Zhao Q."/>
        </authorList>
    </citation>
    <scope>NUCLEOTIDE SEQUENCE</scope>
    <source>
        <strain evidence="2">cv. W1943</strain>
    </source>
</reference>
<dbReference type="AlphaFoldDB" id="A0A0E0RGH0"/>
<accession>A0A0E0RGH0</accession>
<evidence type="ECO:0000313" key="2">
    <source>
        <dbReference type="Proteomes" id="UP000008022"/>
    </source>
</evidence>
<dbReference type="Gramene" id="ORUFI12G10840.1">
    <property type="protein sequence ID" value="ORUFI12G10840.1"/>
    <property type="gene ID" value="ORUFI12G10840"/>
</dbReference>
<dbReference type="STRING" id="4529.A0A0E0RGH0"/>
<sequence length="128" mass="13712">MARRSSLSLGALPLLSSSRAARRLRRPAAAGAAQQPAWVRRLTAGAARRPAWVRRLTAGAVRQYPPFPPHPYLPFSSSMRKVAVVVEDGWISPSPSLPGDLPPPARSWVAAAGAEVSAVRRRHRGGHG</sequence>
<name>A0A0E0RGH0_ORYRU</name>
<organism evidence="1 2">
    <name type="scientific">Oryza rufipogon</name>
    <name type="common">Brownbeard rice</name>
    <name type="synonym">Asian wild rice</name>
    <dbReference type="NCBI Taxonomy" id="4529"/>
    <lineage>
        <taxon>Eukaryota</taxon>
        <taxon>Viridiplantae</taxon>
        <taxon>Streptophyta</taxon>
        <taxon>Embryophyta</taxon>
        <taxon>Tracheophyta</taxon>
        <taxon>Spermatophyta</taxon>
        <taxon>Magnoliopsida</taxon>
        <taxon>Liliopsida</taxon>
        <taxon>Poales</taxon>
        <taxon>Poaceae</taxon>
        <taxon>BOP clade</taxon>
        <taxon>Oryzoideae</taxon>
        <taxon>Oryzeae</taxon>
        <taxon>Oryzinae</taxon>
        <taxon>Oryza</taxon>
    </lineage>
</organism>
<proteinExistence type="predicted"/>
<dbReference type="EnsemblPlants" id="ORUFI12G10840.1">
    <property type="protein sequence ID" value="ORUFI12G10840.1"/>
    <property type="gene ID" value="ORUFI12G10840"/>
</dbReference>
<reference evidence="1" key="2">
    <citation type="submission" date="2015-06" db="UniProtKB">
        <authorList>
            <consortium name="EnsemblPlants"/>
        </authorList>
    </citation>
    <scope>IDENTIFICATION</scope>
</reference>
<dbReference type="HOGENOM" id="CLU_1963196_0_0_1"/>
<keyword evidence="2" id="KW-1185">Reference proteome</keyword>
<evidence type="ECO:0000313" key="1">
    <source>
        <dbReference type="EnsemblPlants" id="ORUFI12G10840.1"/>
    </source>
</evidence>
<protein>
    <submittedName>
        <fullName evidence="1">Uncharacterized protein</fullName>
    </submittedName>
</protein>
<dbReference type="Proteomes" id="UP000008022">
    <property type="component" value="Unassembled WGS sequence"/>
</dbReference>